<feature type="transmembrane region" description="Helical" evidence="6">
    <location>
        <begin position="48"/>
        <end position="70"/>
    </location>
</feature>
<evidence type="ECO:0000256" key="1">
    <source>
        <dbReference type="ARBA" id="ARBA00004141"/>
    </source>
</evidence>
<reference evidence="8" key="1">
    <citation type="submission" date="2023-06" db="EMBL/GenBank/DDBJ databases">
        <title>Survivors Of The Sea: Transcriptome response of Skeletonema marinoi to long-term dormancy.</title>
        <authorList>
            <person name="Pinder M.I.M."/>
            <person name="Kourtchenko O."/>
            <person name="Robertson E.K."/>
            <person name="Larsson T."/>
            <person name="Maumus F."/>
            <person name="Osuna-Cruz C.M."/>
            <person name="Vancaester E."/>
            <person name="Stenow R."/>
            <person name="Vandepoele K."/>
            <person name="Ploug H."/>
            <person name="Bruchert V."/>
            <person name="Godhe A."/>
            <person name="Topel M."/>
        </authorList>
    </citation>
    <scope>NUCLEOTIDE SEQUENCE</scope>
    <source>
        <strain evidence="8">R05AC</strain>
    </source>
</reference>
<dbReference type="GO" id="GO:0005886">
    <property type="term" value="C:plasma membrane"/>
    <property type="evidence" value="ECO:0007669"/>
    <property type="project" value="TreeGrafter"/>
</dbReference>
<dbReference type="CDD" id="cd00637">
    <property type="entry name" value="7tm_classA_rhodopsin-like"/>
    <property type="match status" value="1"/>
</dbReference>
<evidence type="ECO:0000256" key="4">
    <source>
        <dbReference type="ARBA" id="ARBA00023136"/>
    </source>
</evidence>
<keyword evidence="8" id="KW-0675">Receptor</keyword>
<protein>
    <submittedName>
        <fullName evidence="8">G protein-coupled receptor family protein</fullName>
    </submittedName>
</protein>
<feature type="transmembrane region" description="Helical" evidence="6">
    <location>
        <begin position="90"/>
        <end position="111"/>
    </location>
</feature>
<evidence type="ECO:0000259" key="7">
    <source>
        <dbReference type="PROSITE" id="PS50262"/>
    </source>
</evidence>
<dbReference type="GO" id="GO:0007189">
    <property type="term" value="P:adenylate cyclase-activating G protein-coupled receptor signaling pathway"/>
    <property type="evidence" value="ECO:0007669"/>
    <property type="project" value="TreeGrafter"/>
</dbReference>
<accession>A0AAD9D6C6</accession>
<dbReference type="PROSITE" id="PS50262">
    <property type="entry name" value="G_PROTEIN_RECEP_F1_2"/>
    <property type="match status" value="1"/>
</dbReference>
<dbReference type="EMBL" id="JATAAI010000032">
    <property type="protein sequence ID" value="KAK1735761.1"/>
    <property type="molecule type" value="Genomic_DNA"/>
</dbReference>
<keyword evidence="9" id="KW-1185">Reference proteome</keyword>
<feature type="transmembrane region" description="Helical" evidence="6">
    <location>
        <begin position="276"/>
        <end position="299"/>
    </location>
</feature>
<dbReference type="SUPFAM" id="SSF81321">
    <property type="entry name" value="Family A G protein-coupled receptor-like"/>
    <property type="match status" value="1"/>
</dbReference>
<evidence type="ECO:0000256" key="2">
    <source>
        <dbReference type="ARBA" id="ARBA00022692"/>
    </source>
</evidence>
<comment type="caution">
    <text evidence="8">The sequence shown here is derived from an EMBL/GenBank/DDBJ whole genome shotgun (WGS) entry which is preliminary data.</text>
</comment>
<feature type="domain" description="G-protein coupled receptors family 1 profile" evidence="7">
    <location>
        <begin position="27"/>
        <end position="298"/>
    </location>
</feature>
<evidence type="ECO:0000256" key="3">
    <source>
        <dbReference type="ARBA" id="ARBA00022989"/>
    </source>
</evidence>
<evidence type="ECO:0000256" key="6">
    <source>
        <dbReference type="SAM" id="Phobius"/>
    </source>
</evidence>
<dbReference type="GO" id="GO:0004930">
    <property type="term" value="F:G protein-coupled receptor activity"/>
    <property type="evidence" value="ECO:0007669"/>
    <property type="project" value="TreeGrafter"/>
</dbReference>
<feature type="transmembrane region" description="Helical" evidence="6">
    <location>
        <begin position="191"/>
        <end position="211"/>
    </location>
</feature>
<dbReference type="InterPro" id="IPR017452">
    <property type="entry name" value="GPCR_Rhodpsn_7TM"/>
</dbReference>
<feature type="transmembrane region" description="Helical" evidence="6">
    <location>
        <begin position="132"/>
        <end position="151"/>
    </location>
</feature>
<keyword evidence="2 6" id="KW-0812">Transmembrane</keyword>
<feature type="region of interest" description="Disordered" evidence="5">
    <location>
        <begin position="376"/>
        <end position="441"/>
    </location>
</feature>
<dbReference type="Gene3D" id="1.20.1070.10">
    <property type="entry name" value="Rhodopsin 7-helix transmembrane proteins"/>
    <property type="match status" value="1"/>
</dbReference>
<dbReference type="PANTHER" id="PTHR23112">
    <property type="entry name" value="G PROTEIN-COUPLED RECEPTOR 157-RELATED"/>
    <property type="match status" value="1"/>
</dbReference>
<evidence type="ECO:0000313" key="8">
    <source>
        <dbReference type="EMBL" id="KAK1735761.1"/>
    </source>
</evidence>
<sequence length="441" mass="49643">MDTKTRIRTAGIYIPLLTGTLSVIGSGSILYSIWARRSTKLKDPQHRILGMMSIFDILYSINKALMFLTYPAGLGVPTFGNVATCSLQGFFTQFGYAAGSYNLVLSLYYFLIINKGMKKEEFARVWEKVLHAIIVICHLTFAIVGVAIGLFNPTPGFCYITPGPYGCKNDPNVTCRFETTASYFYEAFAQAWIQLAYVVIIVTNLLIWLFVRRQEKEMEKYKTRSVAAEQLSDMEKKSSYARSVFVQSILYVGAFFLSWSWATIYHLVAWTTGKSVPWITLLINTFLPLQGFFNAFIYARPRYIRLKKKNGHMGFRQLIKLVFLPDDGRGKSTVANQDRNSTLRNSSTGEVGSDRNVSKKDSNMFKSFLSSLNRKNNREASNTSVSVMEPKEKAITWSDNKPAQEADEEEGKVEEGDETNGDVSPEGSSSPTVEEEKSEEG</sequence>
<dbReference type="AlphaFoldDB" id="A0AAD9D6C6"/>
<organism evidence="8 9">
    <name type="scientific">Skeletonema marinoi</name>
    <dbReference type="NCBI Taxonomy" id="267567"/>
    <lineage>
        <taxon>Eukaryota</taxon>
        <taxon>Sar</taxon>
        <taxon>Stramenopiles</taxon>
        <taxon>Ochrophyta</taxon>
        <taxon>Bacillariophyta</taxon>
        <taxon>Coscinodiscophyceae</taxon>
        <taxon>Thalassiosirophycidae</taxon>
        <taxon>Thalassiosirales</taxon>
        <taxon>Skeletonemataceae</taxon>
        <taxon>Skeletonema</taxon>
        <taxon>Skeletonema marinoi-dohrnii complex</taxon>
    </lineage>
</organism>
<feature type="compositionally biased region" description="Acidic residues" evidence="5">
    <location>
        <begin position="405"/>
        <end position="420"/>
    </location>
</feature>
<evidence type="ECO:0000313" key="9">
    <source>
        <dbReference type="Proteomes" id="UP001224775"/>
    </source>
</evidence>
<feature type="region of interest" description="Disordered" evidence="5">
    <location>
        <begin position="332"/>
        <end position="359"/>
    </location>
</feature>
<name>A0AAD9D6C6_9STRA</name>
<comment type="subcellular location">
    <subcellularLocation>
        <location evidence="1">Membrane</location>
        <topology evidence="1">Multi-pass membrane protein</topology>
    </subcellularLocation>
</comment>
<evidence type="ECO:0000256" key="5">
    <source>
        <dbReference type="SAM" id="MobiDB-lite"/>
    </source>
</evidence>
<dbReference type="Proteomes" id="UP001224775">
    <property type="component" value="Unassembled WGS sequence"/>
</dbReference>
<gene>
    <name evidence="8" type="ORF">QTG54_013467</name>
</gene>
<feature type="transmembrane region" description="Helical" evidence="6">
    <location>
        <begin position="12"/>
        <end position="36"/>
    </location>
</feature>
<feature type="transmembrane region" description="Helical" evidence="6">
    <location>
        <begin position="244"/>
        <end position="264"/>
    </location>
</feature>
<keyword evidence="4 6" id="KW-0472">Membrane</keyword>
<keyword evidence="3 6" id="KW-1133">Transmembrane helix</keyword>
<feature type="compositionally biased region" description="Polar residues" evidence="5">
    <location>
        <begin position="333"/>
        <end position="350"/>
    </location>
</feature>
<dbReference type="PANTHER" id="PTHR23112:SF0">
    <property type="entry name" value="TRANSMEMBRANE PROTEIN 116"/>
    <property type="match status" value="1"/>
</dbReference>
<proteinExistence type="predicted"/>
<feature type="compositionally biased region" description="Polar residues" evidence="5">
    <location>
        <begin position="376"/>
        <end position="386"/>
    </location>
</feature>